<dbReference type="EMBL" id="JAPEVG010000153">
    <property type="protein sequence ID" value="KAJ8480827.1"/>
    <property type="molecule type" value="Genomic_DNA"/>
</dbReference>
<evidence type="ECO:0000313" key="3">
    <source>
        <dbReference type="Proteomes" id="UP001215151"/>
    </source>
</evidence>
<sequence length="123" mass="12962">MAALAQAADASKLWSSIAPLGEEHRTRRVAWTVEGLGRPLTKERGTSLSIGANEPYFSPMLFNTQFRALTTVACVLFALVGAATADPAPMAQRARADSPSVDANDAANSVHTVSRVPPLDLTA</sequence>
<keyword evidence="3" id="KW-1185">Reference proteome</keyword>
<feature type="region of interest" description="Disordered" evidence="1">
    <location>
        <begin position="88"/>
        <end position="123"/>
    </location>
</feature>
<proteinExistence type="predicted"/>
<protein>
    <submittedName>
        <fullName evidence="2">Uncharacterized protein</fullName>
    </submittedName>
</protein>
<gene>
    <name evidence="2" type="ORF">ONZ51_g6391</name>
</gene>
<dbReference type="Proteomes" id="UP001215151">
    <property type="component" value="Unassembled WGS sequence"/>
</dbReference>
<accession>A0AAD7TUB1</accession>
<comment type="caution">
    <text evidence="2">The sequence shown here is derived from an EMBL/GenBank/DDBJ whole genome shotgun (WGS) entry which is preliminary data.</text>
</comment>
<organism evidence="2 3">
    <name type="scientific">Trametes cubensis</name>
    <dbReference type="NCBI Taxonomy" id="1111947"/>
    <lineage>
        <taxon>Eukaryota</taxon>
        <taxon>Fungi</taxon>
        <taxon>Dikarya</taxon>
        <taxon>Basidiomycota</taxon>
        <taxon>Agaricomycotina</taxon>
        <taxon>Agaricomycetes</taxon>
        <taxon>Polyporales</taxon>
        <taxon>Polyporaceae</taxon>
        <taxon>Trametes</taxon>
    </lineage>
</organism>
<evidence type="ECO:0000313" key="2">
    <source>
        <dbReference type="EMBL" id="KAJ8480827.1"/>
    </source>
</evidence>
<dbReference type="AlphaFoldDB" id="A0AAD7TUB1"/>
<reference evidence="2" key="1">
    <citation type="submission" date="2022-11" db="EMBL/GenBank/DDBJ databases">
        <title>Genome Sequence of Cubamyces cubensis.</title>
        <authorList>
            <person name="Buettner E."/>
        </authorList>
    </citation>
    <scope>NUCLEOTIDE SEQUENCE</scope>
    <source>
        <strain evidence="2">MPL-01</strain>
    </source>
</reference>
<name>A0AAD7TUB1_9APHY</name>
<evidence type="ECO:0000256" key="1">
    <source>
        <dbReference type="SAM" id="MobiDB-lite"/>
    </source>
</evidence>